<dbReference type="EMBL" id="MN739897">
    <property type="protein sequence ID" value="QHT76550.1"/>
    <property type="molecule type" value="Genomic_DNA"/>
</dbReference>
<accession>A0A6C0H857</accession>
<organism evidence="1">
    <name type="scientific">viral metagenome</name>
    <dbReference type="NCBI Taxonomy" id="1070528"/>
    <lineage>
        <taxon>unclassified sequences</taxon>
        <taxon>metagenomes</taxon>
        <taxon>organismal metagenomes</taxon>
    </lineage>
</organism>
<proteinExistence type="predicted"/>
<reference evidence="1" key="1">
    <citation type="journal article" date="2020" name="Nature">
        <title>Giant virus diversity and host interactions through global metagenomics.</title>
        <authorList>
            <person name="Schulz F."/>
            <person name="Roux S."/>
            <person name="Paez-Espino D."/>
            <person name="Jungbluth S."/>
            <person name="Walsh D.A."/>
            <person name="Denef V.J."/>
            <person name="McMahon K.D."/>
            <person name="Konstantinidis K.T."/>
            <person name="Eloe-Fadrosh E.A."/>
            <person name="Kyrpides N.C."/>
            <person name="Woyke T."/>
        </authorList>
    </citation>
    <scope>NUCLEOTIDE SEQUENCE</scope>
    <source>
        <strain evidence="1">GVMAG-M-3300023179-82</strain>
    </source>
</reference>
<name>A0A6C0H857_9ZZZZ</name>
<dbReference type="AlphaFoldDB" id="A0A6C0H857"/>
<evidence type="ECO:0000313" key="1">
    <source>
        <dbReference type="EMBL" id="QHT76550.1"/>
    </source>
</evidence>
<protein>
    <submittedName>
        <fullName evidence="1">Uncharacterized protein</fullName>
    </submittedName>
</protein>
<sequence>MNMNSNNGFVYIRQHIYYDNDKICKLDKSKNIYDRDNNYATSEYRRGKFSLVIEISNNQQFDDTYVEKLLQRYFKNYH</sequence>